<feature type="binding site" evidence="13">
    <location>
        <position position="347"/>
    </location>
    <ligand>
        <name>substrate</name>
    </ligand>
</feature>
<proteinExistence type="inferred from homology"/>
<gene>
    <name evidence="16" type="primary">frdA</name>
    <name evidence="16" type="ORF">DSM104329_00946</name>
</gene>
<evidence type="ECO:0000256" key="1">
    <source>
        <dbReference type="ARBA" id="ARBA00001974"/>
    </source>
</evidence>
<dbReference type="NCBIfam" id="TIGR01812">
    <property type="entry name" value="sdhA_frdA_Gneg"/>
    <property type="match status" value="1"/>
</dbReference>
<feature type="binding site" evidence="13">
    <location>
        <begin position="38"/>
        <end position="53"/>
    </location>
    <ligand>
        <name>FAD</name>
        <dbReference type="ChEBI" id="CHEBI:57692"/>
    </ligand>
</feature>
<feature type="binding site" evidence="13">
    <location>
        <begin position="388"/>
        <end position="389"/>
    </location>
    <ligand>
        <name>FAD</name>
        <dbReference type="ChEBI" id="CHEBI:57692"/>
    </ligand>
</feature>
<dbReference type="Proteomes" id="UP001162834">
    <property type="component" value="Chromosome"/>
</dbReference>
<evidence type="ECO:0000256" key="6">
    <source>
        <dbReference type="ARBA" id="ARBA00022630"/>
    </source>
</evidence>
<dbReference type="GO" id="GO:0033765">
    <property type="term" value="F:steroid dehydrogenase activity, acting on the CH-CH group of donors"/>
    <property type="evidence" value="ECO:0007669"/>
    <property type="project" value="UniProtKB-ARBA"/>
</dbReference>
<keyword evidence="6 13" id="KW-0285">Flavoprotein</keyword>
<dbReference type="Gene3D" id="3.90.700.10">
    <property type="entry name" value="Succinate dehydrogenase/fumarate reductase flavoprotein, catalytic domain"/>
    <property type="match status" value="1"/>
</dbReference>
<evidence type="ECO:0000256" key="11">
    <source>
        <dbReference type="ARBA" id="ARBA00049220"/>
    </source>
</evidence>
<evidence type="ECO:0000256" key="9">
    <source>
        <dbReference type="ARBA" id="ARBA00023002"/>
    </source>
</evidence>
<organism evidence="16 17">
    <name type="scientific">Capillimicrobium parvum</name>
    <dbReference type="NCBI Taxonomy" id="2884022"/>
    <lineage>
        <taxon>Bacteria</taxon>
        <taxon>Bacillati</taxon>
        <taxon>Actinomycetota</taxon>
        <taxon>Thermoleophilia</taxon>
        <taxon>Solirubrobacterales</taxon>
        <taxon>Capillimicrobiaceae</taxon>
        <taxon>Capillimicrobium</taxon>
    </lineage>
</organism>
<dbReference type="PRINTS" id="PR00368">
    <property type="entry name" value="FADPNR"/>
</dbReference>
<feature type="binding site" evidence="13">
    <location>
        <position position="236"/>
    </location>
    <ligand>
        <name>substrate</name>
    </ligand>
</feature>
<dbReference type="PRINTS" id="PR00411">
    <property type="entry name" value="PNDRDTASEI"/>
</dbReference>
<keyword evidence="17" id="KW-1185">Reference proteome</keyword>
<dbReference type="GO" id="GO:0016020">
    <property type="term" value="C:membrane"/>
    <property type="evidence" value="ECO:0007669"/>
    <property type="project" value="UniProtKB-SubCell"/>
</dbReference>
<dbReference type="Gene3D" id="1.20.58.100">
    <property type="entry name" value="Fumarate reductase/succinate dehydrogenase flavoprotein-like, C-terminal domain"/>
    <property type="match status" value="1"/>
</dbReference>
<evidence type="ECO:0000256" key="10">
    <source>
        <dbReference type="ARBA" id="ARBA00023136"/>
    </source>
</evidence>
<dbReference type="KEGG" id="sbae:DSM104329_00946"/>
<dbReference type="FunFam" id="3.90.700.10:FF:000001">
    <property type="entry name" value="Mitochondrial succinate dehydrogenase flavoprotein subunit"/>
    <property type="match status" value="1"/>
</dbReference>
<accession>A0A9E6XVJ6</accession>
<feature type="active site" description="Proton acceptor" evidence="12">
    <location>
        <position position="280"/>
    </location>
</feature>
<dbReference type="InterPro" id="IPR036188">
    <property type="entry name" value="FAD/NAD-bd_sf"/>
</dbReference>
<feature type="domain" description="FAD-dependent oxidoreductase 2 FAD-binding" evidence="14">
    <location>
        <begin position="10"/>
        <end position="389"/>
    </location>
</feature>
<dbReference type="GO" id="GO:0022900">
    <property type="term" value="P:electron transport chain"/>
    <property type="evidence" value="ECO:0007669"/>
    <property type="project" value="InterPro"/>
</dbReference>
<comment type="similarity">
    <text evidence="3">Belongs to the FAD-dependent oxidoreductase 2 family. FRD/SDH subfamily.</text>
</comment>
<keyword evidence="7 13" id="KW-0274">FAD</keyword>
<dbReference type="PROSITE" id="PS00504">
    <property type="entry name" value="FRD_SDH_FAD_BINDING"/>
    <property type="match status" value="1"/>
</dbReference>
<dbReference type="Pfam" id="PF00890">
    <property type="entry name" value="FAD_binding_2"/>
    <property type="match status" value="1"/>
</dbReference>
<dbReference type="EC" id="1.3.5.1" evidence="4"/>
<evidence type="ECO:0000259" key="15">
    <source>
        <dbReference type="Pfam" id="PF02910"/>
    </source>
</evidence>
<feature type="binding site" evidence="13">
    <location>
        <position position="372"/>
    </location>
    <ligand>
        <name>FAD</name>
        <dbReference type="ChEBI" id="CHEBI:57692"/>
    </ligand>
</feature>
<feature type="binding site" evidence="13">
    <location>
        <position position="248"/>
    </location>
    <ligand>
        <name>substrate</name>
    </ligand>
</feature>
<evidence type="ECO:0000256" key="8">
    <source>
        <dbReference type="ARBA" id="ARBA00022982"/>
    </source>
</evidence>
<dbReference type="SUPFAM" id="SSF46977">
    <property type="entry name" value="Succinate dehydrogenase/fumarate reductase flavoprotein C-terminal domain"/>
    <property type="match status" value="1"/>
</dbReference>
<keyword evidence="9 16" id="KW-0560">Oxidoreductase</keyword>
<keyword evidence="5" id="KW-0813">Transport</keyword>
<dbReference type="InterPro" id="IPR027477">
    <property type="entry name" value="Succ_DH/fumarate_Rdtase_cat_sf"/>
</dbReference>
<comment type="subcellular location">
    <subcellularLocation>
        <location evidence="2">Membrane</location>
        <topology evidence="2">Peripheral membrane protein</topology>
    </subcellularLocation>
</comment>
<protein>
    <recommendedName>
        <fullName evidence="4">succinate dehydrogenase</fullName>
        <ecNumber evidence="4">1.3.5.1</ecNumber>
    </recommendedName>
</protein>
<evidence type="ECO:0000256" key="3">
    <source>
        <dbReference type="ARBA" id="ARBA00008040"/>
    </source>
</evidence>
<dbReference type="EMBL" id="CP087164">
    <property type="protein sequence ID" value="UGS34567.1"/>
    <property type="molecule type" value="Genomic_DNA"/>
</dbReference>
<reference evidence="16" key="1">
    <citation type="journal article" date="2022" name="Int. J. Syst. Evol. Microbiol.">
        <title>Pseudomonas aegrilactucae sp. nov. and Pseudomonas morbosilactucae sp. nov., pathogens causing bacterial rot of lettuce in Japan.</title>
        <authorList>
            <person name="Sawada H."/>
            <person name="Fujikawa T."/>
            <person name="Satou M."/>
        </authorList>
    </citation>
    <scope>NUCLEOTIDE SEQUENCE</scope>
    <source>
        <strain evidence="16">0166_1</strain>
    </source>
</reference>
<dbReference type="InterPro" id="IPR003953">
    <property type="entry name" value="FAD-dep_OxRdtase_2_FAD-bd"/>
</dbReference>
<evidence type="ECO:0000256" key="7">
    <source>
        <dbReference type="ARBA" id="ARBA00022827"/>
    </source>
</evidence>
<dbReference type="SUPFAM" id="SSF56425">
    <property type="entry name" value="Succinate dehydrogenase/fumarate reductase flavoprotein, catalytic domain"/>
    <property type="match status" value="1"/>
</dbReference>
<dbReference type="GO" id="GO:0050660">
    <property type="term" value="F:flavin adenine dinucleotide binding"/>
    <property type="evidence" value="ECO:0007669"/>
    <property type="project" value="InterPro"/>
</dbReference>
<dbReference type="Gene3D" id="4.10.80.40">
    <property type="entry name" value="succinate dehydrogenase protein domain"/>
    <property type="match status" value="1"/>
</dbReference>
<feature type="binding site" evidence="13">
    <location>
        <position position="215"/>
    </location>
    <ligand>
        <name>FAD</name>
        <dbReference type="ChEBI" id="CHEBI:57692"/>
    </ligand>
</feature>
<evidence type="ECO:0000256" key="2">
    <source>
        <dbReference type="ARBA" id="ARBA00004170"/>
    </source>
</evidence>
<evidence type="ECO:0000256" key="4">
    <source>
        <dbReference type="ARBA" id="ARBA00012792"/>
    </source>
</evidence>
<evidence type="ECO:0000256" key="12">
    <source>
        <dbReference type="PIRSR" id="PIRSR000171-1"/>
    </source>
</evidence>
<keyword evidence="10" id="KW-0472">Membrane</keyword>
<dbReference type="InterPro" id="IPR037099">
    <property type="entry name" value="Fum_R/Succ_DH_flav-like_C_sf"/>
</dbReference>
<dbReference type="PANTHER" id="PTHR11632">
    <property type="entry name" value="SUCCINATE DEHYDROGENASE 2 FLAVOPROTEIN SUBUNIT"/>
    <property type="match status" value="1"/>
</dbReference>
<feature type="domain" description="Fumarate reductase/succinate dehydrogenase flavoprotein-like C-terminal" evidence="15">
    <location>
        <begin position="445"/>
        <end position="570"/>
    </location>
</feature>
<evidence type="ECO:0000313" key="17">
    <source>
        <dbReference type="Proteomes" id="UP001162834"/>
    </source>
</evidence>
<dbReference type="InterPro" id="IPR014006">
    <property type="entry name" value="Succ_Dhase_FrdA_Gneg"/>
</dbReference>
<dbReference type="PIRSF" id="PIRSF000171">
    <property type="entry name" value="SDHA_APRA_LASPO"/>
    <property type="match status" value="1"/>
</dbReference>
<evidence type="ECO:0000256" key="5">
    <source>
        <dbReference type="ARBA" id="ARBA00022448"/>
    </source>
</evidence>
<dbReference type="PANTHER" id="PTHR11632:SF51">
    <property type="entry name" value="SUCCINATE DEHYDROGENASE [UBIQUINONE] FLAVOPROTEIN SUBUNIT, MITOCHONDRIAL"/>
    <property type="match status" value="1"/>
</dbReference>
<comment type="catalytic activity">
    <reaction evidence="11">
        <text>a quinone + succinate = fumarate + a quinol</text>
        <dbReference type="Rhea" id="RHEA:40523"/>
        <dbReference type="ChEBI" id="CHEBI:24646"/>
        <dbReference type="ChEBI" id="CHEBI:29806"/>
        <dbReference type="ChEBI" id="CHEBI:30031"/>
        <dbReference type="ChEBI" id="CHEBI:132124"/>
        <dbReference type="EC" id="1.3.5.1"/>
    </reaction>
</comment>
<evidence type="ECO:0000256" key="13">
    <source>
        <dbReference type="PIRSR" id="PIRSR630664-51"/>
    </source>
</evidence>
<dbReference type="AlphaFoldDB" id="A0A9E6XVJ6"/>
<sequence length="570" mass="61811">MVRPSMPAHDVLIIGAGLAGQRAALAAADAGATVAIMSKVHPVRSHSVAAAGGINAAINVADDWRSHAYDTVKGSDFLGDQDAIEIMCSEAPKEVMHLEHIGVTFHRNETGELDLRAFGGASMKRTAYVADITGQAILHVLYEQIMKYSDRVDRYEEWFTTSLVLDDDGACVGVVARDIRTGVMETFSAKNVILASGGAGQCFKPTTNGLICTGDGIAQAYRAGAPIMDMEMIQYHPTTLVENGFLITEGARGEGAHLLNAAGERFMEKYAPNKMELASRDVVSRAEQTEINEGRGVGPNGEGIYLDITVVPKKRTLEALREIVNIGKDFAGVDITAEPIMIRPGQHYIMGGVKTDVDGQVPGVPGLYAAGEVACVSVHGGNRLGANSLLDTLIFGRRSGEHAAARAAGLPMPAASEAQMRDDAAEIASIIARPREGRRISEIKDELGTTMNDNVAVFRDEAKLQHAHEVVRRLKEEAKTAYIDDRGTVFNQDVLGAIELGYMLDCSEATVVAAIERKESRGAQFRTDYPERNDDEWLKHIDISRNGDDTPHISYSEVTFTQWQPEERKY</sequence>
<dbReference type="GO" id="GO:0008177">
    <property type="term" value="F:succinate dehydrogenase (quinone) activity"/>
    <property type="evidence" value="ECO:0007669"/>
    <property type="project" value="UniProtKB-EC"/>
</dbReference>
<dbReference type="InterPro" id="IPR003952">
    <property type="entry name" value="FRD_SDH_FAD_BS"/>
</dbReference>
<feature type="binding site" evidence="13">
    <location>
        <begin position="15"/>
        <end position="20"/>
    </location>
    <ligand>
        <name>FAD</name>
        <dbReference type="ChEBI" id="CHEBI:57692"/>
    </ligand>
</feature>
<dbReference type="Pfam" id="PF02910">
    <property type="entry name" value="Succ_DH_flav_C"/>
    <property type="match status" value="1"/>
</dbReference>
<name>A0A9E6XVJ6_9ACTN</name>
<keyword evidence="8" id="KW-0249">Electron transport</keyword>
<dbReference type="Gene3D" id="3.50.50.60">
    <property type="entry name" value="FAD/NAD(P)-binding domain"/>
    <property type="match status" value="1"/>
</dbReference>
<comment type="cofactor">
    <cofactor evidence="1 13">
        <name>FAD</name>
        <dbReference type="ChEBI" id="CHEBI:57692"/>
    </cofactor>
</comment>
<feature type="binding site" evidence="13">
    <location>
        <position position="383"/>
    </location>
    <ligand>
        <name>substrate</name>
    </ligand>
</feature>
<dbReference type="SUPFAM" id="SSF51905">
    <property type="entry name" value="FAD/NAD(P)-binding domain"/>
    <property type="match status" value="1"/>
</dbReference>
<dbReference type="InterPro" id="IPR015939">
    <property type="entry name" value="Fum_Rdtase/Succ_DH_flav-like_C"/>
</dbReference>
<dbReference type="InterPro" id="IPR030664">
    <property type="entry name" value="SdhA/FrdA/AprA"/>
</dbReference>
<evidence type="ECO:0000259" key="14">
    <source>
        <dbReference type="Pfam" id="PF00890"/>
    </source>
</evidence>
<evidence type="ECO:0000313" key="16">
    <source>
        <dbReference type="EMBL" id="UGS34567.1"/>
    </source>
</evidence>